<sequence length="112" mass="12195">MALLLRGFTLMMHVMNSLSRFLTEESGSQRVTELGPFHCGDVSEPFLVLSDCLGTANCKGVLIEDTVLGSKAAFIVFGIVFPSINFIPNMYFSHCLVYTLLKSTVDGGSLLL</sequence>
<dbReference type="EMBL" id="GBXM01023332">
    <property type="protein sequence ID" value="JAH85245.1"/>
    <property type="molecule type" value="Transcribed_RNA"/>
</dbReference>
<organism evidence="2">
    <name type="scientific">Anguilla anguilla</name>
    <name type="common">European freshwater eel</name>
    <name type="synonym">Muraena anguilla</name>
    <dbReference type="NCBI Taxonomy" id="7936"/>
    <lineage>
        <taxon>Eukaryota</taxon>
        <taxon>Metazoa</taxon>
        <taxon>Chordata</taxon>
        <taxon>Craniata</taxon>
        <taxon>Vertebrata</taxon>
        <taxon>Euteleostomi</taxon>
        <taxon>Actinopterygii</taxon>
        <taxon>Neopterygii</taxon>
        <taxon>Teleostei</taxon>
        <taxon>Anguilliformes</taxon>
        <taxon>Anguillidae</taxon>
        <taxon>Anguilla</taxon>
    </lineage>
</organism>
<keyword evidence="1" id="KW-0732">Signal</keyword>
<reference evidence="2" key="2">
    <citation type="journal article" date="2015" name="Fish Shellfish Immunol.">
        <title>Early steps in the European eel (Anguilla anguilla)-Vibrio vulnificus interaction in the gills: Role of the RtxA13 toxin.</title>
        <authorList>
            <person name="Callol A."/>
            <person name="Pajuelo D."/>
            <person name="Ebbesson L."/>
            <person name="Teles M."/>
            <person name="MacKenzie S."/>
            <person name="Amaro C."/>
        </authorList>
    </citation>
    <scope>NUCLEOTIDE SEQUENCE</scope>
</reference>
<feature type="signal peptide" evidence="1">
    <location>
        <begin position="1"/>
        <end position="19"/>
    </location>
</feature>
<evidence type="ECO:0000313" key="2">
    <source>
        <dbReference type="EMBL" id="JAH85245.1"/>
    </source>
</evidence>
<accession>A0A0E9W6R1</accession>
<name>A0A0E9W6R1_ANGAN</name>
<evidence type="ECO:0000256" key="1">
    <source>
        <dbReference type="SAM" id="SignalP"/>
    </source>
</evidence>
<dbReference type="AlphaFoldDB" id="A0A0E9W6R1"/>
<proteinExistence type="predicted"/>
<protein>
    <submittedName>
        <fullName evidence="2">Uncharacterized protein</fullName>
    </submittedName>
</protein>
<reference evidence="2" key="1">
    <citation type="submission" date="2014-11" db="EMBL/GenBank/DDBJ databases">
        <authorList>
            <person name="Amaro Gonzalez C."/>
        </authorList>
    </citation>
    <scope>NUCLEOTIDE SEQUENCE</scope>
</reference>
<feature type="chain" id="PRO_5002434668" evidence="1">
    <location>
        <begin position="20"/>
        <end position="112"/>
    </location>
</feature>